<dbReference type="AlphaFoldDB" id="A0A8T0A8W9"/>
<protein>
    <recommendedName>
        <fullName evidence="3">MHC class I-like antigen recognition-like domain-containing protein</fullName>
    </recommendedName>
</protein>
<dbReference type="GO" id="GO:0009897">
    <property type="term" value="C:external side of plasma membrane"/>
    <property type="evidence" value="ECO:0007669"/>
    <property type="project" value="TreeGrafter"/>
</dbReference>
<proteinExistence type="predicted"/>
<dbReference type="Gene3D" id="3.30.500.10">
    <property type="entry name" value="MHC class I-like antigen recognition-like"/>
    <property type="match status" value="1"/>
</dbReference>
<evidence type="ECO:0000259" key="3">
    <source>
        <dbReference type="Pfam" id="PF00129"/>
    </source>
</evidence>
<reference evidence="4" key="1">
    <citation type="submission" date="2020-08" db="EMBL/GenBank/DDBJ databases">
        <title>Chromosome-level assembly of Southern catfish (Silurus meridionalis) provides insights into visual adaptation to the nocturnal and benthic lifestyles.</title>
        <authorList>
            <person name="Zhang Y."/>
            <person name="Wang D."/>
            <person name="Peng Z."/>
        </authorList>
    </citation>
    <scope>NUCLEOTIDE SEQUENCE</scope>
    <source>
        <strain evidence="4">SWU-2019-XX</strain>
        <tissue evidence="4">Muscle</tissue>
    </source>
</reference>
<evidence type="ECO:0000313" key="5">
    <source>
        <dbReference type="Proteomes" id="UP000606274"/>
    </source>
</evidence>
<feature type="domain" description="MHC class I-like antigen recognition-like" evidence="3">
    <location>
        <begin position="25"/>
        <end position="143"/>
    </location>
</feature>
<feature type="chain" id="PRO_5035820597" description="MHC class I-like antigen recognition-like domain-containing protein" evidence="2">
    <location>
        <begin position="25"/>
        <end position="156"/>
    </location>
</feature>
<dbReference type="PANTHER" id="PTHR16675:SF237">
    <property type="entry name" value="MHC CLASS I ANTIGEN TRANSCRIPT VARIANT 1-RELATED"/>
    <property type="match status" value="1"/>
</dbReference>
<dbReference type="GO" id="GO:0005615">
    <property type="term" value="C:extracellular space"/>
    <property type="evidence" value="ECO:0007669"/>
    <property type="project" value="TreeGrafter"/>
</dbReference>
<name>A0A8T0A8W9_SILME</name>
<dbReference type="Pfam" id="PF00129">
    <property type="entry name" value="MHC_I"/>
    <property type="match status" value="1"/>
</dbReference>
<evidence type="ECO:0000256" key="2">
    <source>
        <dbReference type="SAM" id="SignalP"/>
    </source>
</evidence>
<dbReference type="Proteomes" id="UP000606274">
    <property type="component" value="Unassembled WGS sequence"/>
</dbReference>
<evidence type="ECO:0000256" key="1">
    <source>
        <dbReference type="ARBA" id="ARBA00023180"/>
    </source>
</evidence>
<evidence type="ECO:0000313" key="4">
    <source>
        <dbReference type="EMBL" id="KAF7687689.1"/>
    </source>
</evidence>
<accession>A0A8T0A8W9</accession>
<keyword evidence="5" id="KW-1185">Reference proteome</keyword>
<organism evidence="4 5">
    <name type="scientific">Silurus meridionalis</name>
    <name type="common">Southern catfish</name>
    <name type="synonym">Silurus soldatovi meridionalis</name>
    <dbReference type="NCBI Taxonomy" id="175797"/>
    <lineage>
        <taxon>Eukaryota</taxon>
        <taxon>Metazoa</taxon>
        <taxon>Chordata</taxon>
        <taxon>Craniata</taxon>
        <taxon>Vertebrata</taxon>
        <taxon>Euteleostomi</taxon>
        <taxon>Actinopterygii</taxon>
        <taxon>Neopterygii</taxon>
        <taxon>Teleostei</taxon>
        <taxon>Ostariophysi</taxon>
        <taxon>Siluriformes</taxon>
        <taxon>Siluridae</taxon>
        <taxon>Silurus</taxon>
    </lineage>
</organism>
<keyword evidence="1" id="KW-0325">Glycoprotein</keyword>
<dbReference type="PANTHER" id="PTHR16675">
    <property type="entry name" value="MHC CLASS I-RELATED"/>
    <property type="match status" value="1"/>
</dbReference>
<dbReference type="InterPro" id="IPR050208">
    <property type="entry name" value="MHC_class-I_related"/>
</dbReference>
<keyword evidence="2" id="KW-0732">Signal</keyword>
<sequence>MEDASGKIFNVLLFLTISVQLSLAERHSLQYLYTSITAGINFPNFTAVGLVDGEQFMYYDSNISKAVPKTEWINTCKAFTPDFWTTETQKHQNEQRDCQNLMTALMQRPNKPDGDHTLQVIHSCTLNDDMSTFESKFGYDGENVQNDDNWLTEGIQ</sequence>
<dbReference type="InterPro" id="IPR037055">
    <property type="entry name" value="MHC_I-like_Ag-recog_sf"/>
</dbReference>
<dbReference type="EMBL" id="JABFDY010000027">
    <property type="protein sequence ID" value="KAF7687689.1"/>
    <property type="molecule type" value="Genomic_DNA"/>
</dbReference>
<dbReference type="InterPro" id="IPR011161">
    <property type="entry name" value="MHC_I-like_Ag-recog"/>
</dbReference>
<feature type="signal peptide" evidence="2">
    <location>
        <begin position="1"/>
        <end position="24"/>
    </location>
</feature>
<dbReference type="InterPro" id="IPR011162">
    <property type="entry name" value="MHC_I/II-like_Ag-recog"/>
</dbReference>
<dbReference type="GO" id="GO:0006955">
    <property type="term" value="P:immune response"/>
    <property type="evidence" value="ECO:0007669"/>
    <property type="project" value="TreeGrafter"/>
</dbReference>
<dbReference type="SUPFAM" id="SSF54452">
    <property type="entry name" value="MHC antigen-recognition domain"/>
    <property type="match status" value="1"/>
</dbReference>
<gene>
    <name evidence="4" type="ORF">HF521_014917</name>
</gene>
<comment type="caution">
    <text evidence="4">The sequence shown here is derived from an EMBL/GenBank/DDBJ whole genome shotgun (WGS) entry which is preliminary data.</text>
</comment>